<protein>
    <submittedName>
        <fullName evidence="1">Uncharacterized protein</fullName>
    </submittedName>
</protein>
<reference evidence="1 2" key="1">
    <citation type="submission" date="2015-07" db="EMBL/GenBank/DDBJ databases">
        <title>The genome of Habropoda laboriosa.</title>
        <authorList>
            <person name="Pan H."/>
            <person name="Kapheim K."/>
        </authorList>
    </citation>
    <scope>NUCLEOTIDE SEQUENCE [LARGE SCALE GENOMIC DNA]</scope>
    <source>
        <strain evidence="1">0110345459</strain>
    </source>
</reference>
<name>A0A0L7QQ07_9HYME</name>
<dbReference type="Proteomes" id="UP000053825">
    <property type="component" value="Unassembled WGS sequence"/>
</dbReference>
<proteinExistence type="predicted"/>
<dbReference type="EMBL" id="KQ414792">
    <property type="protein sequence ID" value="KOC60723.1"/>
    <property type="molecule type" value="Genomic_DNA"/>
</dbReference>
<organism evidence="1 2">
    <name type="scientific">Habropoda laboriosa</name>
    <dbReference type="NCBI Taxonomy" id="597456"/>
    <lineage>
        <taxon>Eukaryota</taxon>
        <taxon>Metazoa</taxon>
        <taxon>Ecdysozoa</taxon>
        <taxon>Arthropoda</taxon>
        <taxon>Hexapoda</taxon>
        <taxon>Insecta</taxon>
        <taxon>Pterygota</taxon>
        <taxon>Neoptera</taxon>
        <taxon>Endopterygota</taxon>
        <taxon>Hymenoptera</taxon>
        <taxon>Apocrita</taxon>
        <taxon>Aculeata</taxon>
        <taxon>Apoidea</taxon>
        <taxon>Anthophila</taxon>
        <taxon>Apidae</taxon>
        <taxon>Habropoda</taxon>
    </lineage>
</organism>
<evidence type="ECO:0000313" key="1">
    <source>
        <dbReference type="EMBL" id="KOC60723.1"/>
    </source>
</evidence>
<evidence type="ECO:0000313" key="2">
    <source>
        <dbReference type="Proteomes" id="UP000053825"/>
    </source>
</evidence>
<dbReference type="AlphaFoldDB" id="A0A0L7QQ07"/>
<gene>
    <name evidence="1" type="ORF">WH47_06868</name>
</gene>
<accession>A0A0L7QQ07</accession>
<keyword evidence="2" id="KW-1185">Reference proteome</keyword>
<sequence>MGVINVRGKERRLLCLANRGLWHGFQATLLLRSFLIIAYSSQRANPAYYLMAAEILHFCGPHGNAGFILQCNEVSRTEQPIDRGFAPPNSSFLEFSADCFSNRRYVSLTHPVCLSSLMLHRAVMSNRPHAHKDRAKLYGTAEGFNLDVNAFTATGKSFADGSSPWKVEAASVPSGELLLCVGSSTGKVVIFTRRE</sequence>